<feature type="compositionally biased region" description="Low complexity" evidence="1">
    <location>
        <begin position="10"/>
        <end position="28"/>
    </location>
</feature>
<dbReference type="AlphaFoldDB" id="A0AA88GV05"/>
<reference evidence="3 4" key="1">
    <citation type="journal article" date="2018" name="BMC Genomics">
        <title>The genome of Naegleria lovaniensis, the basis for a comparative approach to unravel pathogenicity factors of the human pathogenic amoeba N. fowleri.</title>
        <authorList>
            <person name="Liechti N."/>
            <person name="Schurch N."/>
            <person name="Bruggmann R."/>
            <person name="Wittwer M."/>
        </authorList>
    </citation>
    <scope>NUCLEOTIDE SEQUENCE [LARGE SCALE GENOMIC DNA]</scope>
    <source>
        <strain evidence="3 4">ATCC 30569</strain>
    </source>
</reference>
<name>A0AA88GV05_NAELO</name>
<evidence type="ECO:0000313" key="4">
    <source>
        <dbReference type="Proteomes" id="UP000816034"/>
    </source>
</evidence>
<dbReference type="EMBL" id="PYSW02000007">
    <property type="protein sequence ID" value="KAG2389392.1"/>
    <property type="molecule type" value="Genomic_DNA"/>
</dbReference>
<evidence type="ECO:0000259" key="2">
    <source>
        <dbReference type="Pfam" id="PF15521"/>
    </source>
</evidence>
<comment type="caution">
    <text evidence="3">The sequence shown here is derived from an EMBL/GenBank/DDBJ whole genome shotgun (WGS) entry which is preliminary data.</text>
</comment>
<accession>A0AA88GV05</accession>
<gene>
    <name evidence="3" type="ORF">C9374_013952</name>
</gene>
<feature type="region of interest" description="Disordered" evidence="1">
    <location>
        <begin position="1"/>
        <end position="35"/>
    </location>
</feature>
<dbReference type="Proteomes" id="UP000816034">
    <property type="component" value="Unassembled WGS sequence"/>
</dbReference>
<evidence type="ECO:0000313" key="3">
    <source>
        <dbReference type="EMBL" id="KAG2389392.1"/>
    </source>
</evidence>
<keyword evidence="4" id="KW-1185">Reference proteome</keyword>
<dbReference type="RefSeq" id="XP_044553384.1">
    <property type="nucleotide sequence ID" value="XM_044689885.1"/>
</dbReference>
<dbReference type="GeneID" id="68106405"/>
<evidence type="ECO:0000256" key="1">
    <source>
        <dbReference type="SAM" id="MobiDB-lite"/>
    </source>
</evidence>
<feature type="domain" description="Novel toxin 11" evidence="2">
    <location>
        <begin position="524"/>
        <end position="676"/>
    </location>
</feature>
<organism evidence="3 4">
    <name type="scientific">Naegleria lovaniensis</name>
    <name type="common">Amoeba</name>
    <dbReference type="NCBI Taxonomy" id="51637"/>
    <lineage>
        <taxon>Eukaryota</taxon>
        <taxon>Discoba</taxon>
        <taxon>Heterolobosea</taxon>
        <taxon>Tetramitia</taxon>
        <taxon>Eutetramitia</taxon>
        <taxon>Vahlkampfiidae</taxon>
        <taxon>Naegleria</taxon>
    </lineage>
</organism>
<feature type="region of interest" description="Disordered" evidence="1">
    <location>
        <begin position="186"/>
        <end position="216"/>
    </location>
</feature>
<dbReference type="InterPro" id="IPR029121">
    <property type="entry name" value="Ntox11"/>
</dbReference>
<sequence length="685" mass="76904">MSLHEDSFLTITTTTTTTPPPSSMTTSTAAQDHRPSMEEISSLMIASEPTIEESSGQNHHSLLRHSLTSSDHSKSDGSSDHDALLKDYVIVEHQNRPSISSSSSSSLFNDDSSFLIISSNAVNHDENNTEQFQAASLPTTNLSSLAARNSMEVHRKRTTVTLKRPPLSIDGIDLASYGGLNADDGTSNLLTTPTSSSSSSSLSTKKPTGMSSSQQQYIEVKRAQATREYKQNLLNQTSVPVLQDSHTMHEDIVEPKEIIFLDNFEYALIPDDVPYSDPLFLSQVERLKQIIEREYSEVGALAQFKRDAILWRKTLESPEYEALGNVLRRIFCVLRYGGLLYREDEKTHEWNIWHSTKYPIASVLSHGSRVIIQLDSMDGEGATHHNGDEHSFWKWLITGSCDGDLSKYVSTYTSGNEARVEGKIIFRRMGATHALDYYKPHASDQPLLDSLQQLNGEITNITEKYLNEDELVVQARQRRIQKEISRGKDDLVTNASFMSSTSSAQSKIIIDDRYDFTLPYGKKKVLHETKTIGITFRDTKLFGTTDALLKHHRHWGMNLPMGGAENRSLTGKKIEANGEHGHMYLYYQSPKKGRFGGLLIGVEGSEYGKYDQCGGYHSLSAKSPHFSPTFGYKWRAKRDAPDLRDVSSPDKYNSLLIDLTGGWRHLIDKFNNEWDDDYVSRPALP</sequence>
<protein>
    <recommendedName>
        <fullName evidence="2">Novel toxin 11 domain-containing protein</fullName>
    </recommendedName>
</protein>
<proteinExistence type="predicted"/>
<dbReference type="Pfam" id="PF15521">
    <property type="entry name" value="Ntox11"/>
    <property type="match status" value="1"/>
</dbReference>
<feature type="compositionally biased region" description="Low complexity" evidence="1">
    <location>
        <begin position="186"/>
        <end position="208"/>
    </location>
</feature>